<evidence type="ECO:0000313" key="3">
    <source>
        <dbReference type="Proteomes" id="UP000324800"/>
    </source>
</evidence>
<feature type="domain" description="Ubiquitin-like modifier-activating enzyme Atg7 N-terminal" evidence="1">
    <location>
        <begin position="3"/>
        <end position="169"/>
    </location>
</feature>
<dbReference type="OrthoDB" id="338614at2759"/>
<dbReference type="Proteomes" id="UP000324800">
    <property type="component" value="Unassembled WGS sequence"/>
</dbReference>
<accession>A0A5J4RDP8</accession>
<dbReference type="Gene3D" id="3.40.140.70">
    <property type="entry name" value="Ubiquitin-like modifier-activating enzyme ATG7 N-terminal domain"/>
    <property type="match status" value="1"/>
</dbReference>
<feature type="non-terminal residue" evidence="2">
    <location>
        <position position="178"/>
    </location>
</feature>
<name>A0A5J4RDP8_9EUKA</name>
<evidence type="ECO:0000313" key="2">
    <source>
        <dbReference type="EMBL" id="KAA6331822.1"/>
    </source>
</evidence>
<proteinExistence type="predicted"/>
<protein>
    <recommendedName>
        <fullName evidence="1">Ubiquitin-like modifier-activating enzyme Atg7 N-terminal domain-containing protein</fullName>
    </recommendedName>
</protein>
<evidence type="ECO:0000259" key="1">
    <source>
        <dbReference type="Pfam" id="PF16420"/>
    </source>
</evidence>
<dbReference type="EMBL" id="SNRW01042545">
    <property type="protein sequence ID" value="KAA6331822.1"/>
    <property type="molecule type" value="Genomic_DNA"/>
</dbReference>
<sequence length="178" mass="20647">MGEQGKEILNTIQDESVLENPTLFTKFILISYADLKEYDFVYWFCFPVLHHPLVKVIATPISLAKSNIMTEDEFKTIQTQAKGIVSIYDTVTHTWIQFNKLISEIERIGQETNKDQRLGLYIRDSGTLPDTPGWIARNIIYAVSYYALKKGIKEVPVEIIFIREQNEQDNIEDEIKKE</sequence>
<organism evidence="2 3">
    <name type="scientific">Streblomastix strix</name>
    <dbReference type="NCBI Taxonomy" id="222440"/>
    <lineage>
        <taxon>Eukaryota</taxon>
        <taxon>Metamonada</taxon>
        <taxon>Preaxostyla</taxon>
        <taxon>Oxymonadida</taxon>
        <taxon>Streblomastigidae</taxon>
        <taxon>Streblomastix</taxon>
    </lineage>
</organism>
<dbReference type="InterPro" id="IPR032197">
    <property type="entry name" value="Atg7_N"/>
</dbReference>
<dbReference type="AlphaFoldDB" id="A0A5J4RDP8"/>
<comment type="caution">
    <text evidence="2">The sequence shown here is derived from an EMBL/GenBank/DDBJ whole genome shotgun (WGS) entry which is preliminary data.</text>
</comment>
<reference evidence="2 3" key="1">
    <citation type="submission" date="2019-03" db="EMBL/GenBank/DDBJ databases">
        <title>Single cell metagenomics reveals metabolic interactions within the superorganism composed of flagellate Streblomastix strix and complex community of Bacteroidetes bacteria on its surface.</title>
        <authorList>
            <person name="Treitli S.C."/>
            <person name="Kolisko M."/>
            <person name="Husnik F."/>
            <person name="Keeling P."/>
            <person name="Hampl V."/>
        </authorList>
    </citation>
    <scope>NUCLEOTIDE SEQUENCE [LARGE SCALE GENOMIC DNA]</scope>
    <source>
        <strain evidence="2">ST1C</strain>
    </source>
</reference>
<dbReference type="InterPro" id="IPR042522">
    <property type="entry name" value="Atg7_N_1"/>
</dbReference>
<gene>
    <name evidence="2" type="ORF">EZS28_053345</name>
</gene>
<dbReference type="Pfam" id="PF16420">
    <property type="entry name" value="ATG7_N"/>
    <property type="match status" value="1"/>
</dbReference>